<name>A0A4Y2IIK0_ARAVE</name>
<dbReference type="AlphaFoldDB" id="A0A4Y2IIK0"/>
<evidence type="ECO:0000313" key="1">
    <source>
        <dbReference type="EMBL" id="GBM77611.1"/>
    </source>
</evidence>
<protein>
    <submittedName>
        <fullName evidence="1">Uncharacterized protein</fullName>
    </submittedName>
</protein>
<accession>A0A4Y2IIK0</accession>
<evidence type="ECO:0000313" key="2">
    <source>
        <dbReference type="Proteomes" id="UP000499080"/>
    </source>
</evidence>
<comment type="caution">
    <text evidence="1">The sequence shown here is derived from an EMBL/GenBank/DDBJ whole genome shotgun (WGS) entry which is preliminary data.</text>
</comment>
<proteinExistence type="predicted"/>
<dbReference type="Proteomes" id="UP000499080">
    <property type="component" value="Unassembled WGS sequence"/>
</dbReference>
<dbReference type="EMBL" id="BGPR01002700">
    <property type="protein sequence ID" value="GBM77611.1"/>
    <property type="molecule type" value="Genomic_DNA"/>
</dbReference>
<keyword evidence="2" id="KW-1185">Reference proteome</keyword>
<reference evidence="1 2" key="1">
    <citation type="journal article" date="2019" name="Sci. Rep.">
        <title>Orb-weaving spider Araneus ventricosus genome elucidates the spidroin gene catalogue.</title>
        <authorList>
            <person name="Kono N."/>
            <person name="Nakamura H."/>
            <person name="Ohtoshi R."/>
            <person name="Moran D.A.P."/>
            <person name="Shinohara A."/>
            <person name="Yoshida Y."/>
            <person name="Fujiwara M."/>
            <person name="Mori M."/>
            <person name="Tomita M."/>
            <person name="Arakawa K."/>
        </authorList>
    </citation>
    <scope>NUCLEOTIDE SEQUENCE [LARGE SCALE GENOMIC DNA]</scope>
</reference>
<gene>
    <name evidence="1" type="ORF">AVEN_145522_1</name>
</gene>
<sequence length="109" mass="12282">MTSSEILKTIERSLRTISRTGTASEILKTIERSLRTLSRTGTASEILKTIERSLRAISKTVTASDILRLSSRWKQVVLSNDECMKGPKTFQANMCKYMAVTTKDEIRVI</sequence>
<organism evidence="1 2">
    <name type="scientific">Araneus ventricosus</name>
    <name type="common">Orbweaver spider</name>
    <name type="synonym">Epeira ventricosa</name>
    <dbReference type="NCBI Taxonomy" id="182803"/>
    <lineage>
        <taxon>Eukaryota</taxon>
        <taxon>Metazoa</taxon>
        <taxon>Ecdysozoa</taxon>
        <taxon>Arthropoda</taxon>
        <taxon>Chelicerata</taxon>
        <taxon>Arachnida</taxon>
        <taxon>Araneae</taxon>
        <taxon>Araneomorphae</taxon>
        <taxon>Entelegynae</taxon>
        <taxon>Araneoidea</taxon>
        <taxon>Araneidae</taxon>
        <taxon>Araneus</taxon>
    </lineage>
</organism>